<evidence type="ECO:0000256" key="1">
    <source>
        <dbReference type="SAM" id="MobiDB-lite"/>
    </source>
</evidence>
<keyword evidence="7" id="KW-1185">Reference proteome</keyword>
<proteinExistence type="predicted"/>
<protein>
    <submittedName>
        <fullName evidence="2">Uncharacterized protein</fullName>
    </submittedName>
</protein>
<evidence type="ECO:0000313" key="7">
    <source>
        <dbReference type="Proteomes" id="UP001151760"/>
    </source>
</evidence>
<evidence type="ECO:0000313" key="4">
    <source>
        <dbReference type="EMBL" id="GJT33229.1"/>
    </source>
</evidence>
<reference evidence="2" key="1">
    <citation type="journal article" date="2022" name="Int. J. Mol. Sci.">
        <title>Draft Genome of Tanacetum Coccineum: Genomic Comparison of Closely Related Tanacetum-Family Plants.</title>
        <authorList>
            <person name="Yamashiro T."/>
            <person name="Shiraishi A."/>
            <person name="Nakayama K."/>
            <person name="Satake H."/>
        </authorList>
    </citation>
    <scope>NUCLEOTIDE SEQUENCE</scope>
</reference>
<dbReference type="EMBL" id="BQNB010015843">
    <property type="protein sequence ID" value="GJT44780.1"/>
    <property type="molecule type" value="Genomic_DNA"/>
</dbReference>
<gene>
    <name evidence="2" type="ORF">Tco_0729060</name>
    <name evidence="3" type="ORF">Tco_0923071</name>
    <name evidence="4" type="ORF">Tco_0923648</name>
    <name evidence="5" type="ORF">Tco_0953495</name>
    <name evidence="6" type="ORF">Tco_0954382</name>
</gene>
<accession>A0ABQ4YMT9</accession>
<organism evidence="2 7">
    <name type="scientific">Tanacetum coccineum</name>
    <dbReference type="NCBI Taxonomy" id="301880"/>
    <lineage>
        <taxon>Eukaryota</taxon>
        <taxon>Viridiplantae</taxon>
        <taxon>Streptophyta</taxon>
        <taxon>Embryophyta</taxon>
        <taxon>Tracheophyta</taxon>
        <taxon>Spermatophyta</taxon>
        <taxon>Magnoliopsida</taxon>
        <taxon>eudicotyledons</taxon>
        <taxon>Gunneridae</taxon>
        <taxon>Pentapetalae</taxon>
        <taxon>asterids</taxon>
        <taxon>campanulids</taxon>
        <taxon>Asterales</taxon>
        <taxon>Asteraceae</taxon>
        <taxon>Asteroideae</taxon>
        <taxon>Anthemideae</taxon>
        <taxon>Anthemidinae</taxon>
        <taxon>Tanacetum</taxon>
    </lineage>
</organism>
<sequence>MRADRDPDESFSFLSPPLSHPTYFPRTMFPVGPDDAARREAGGGSEALPDKRSGRVQQLVPCKTSQGLLQRSQLTTSIGLYGGGDRVGWGIENQSKGWNRCGWADDVKYCKVGLI</sequence>
<evidence type="ECO:0000313" key="6">
    <source>
        <dbReference type="EMBL" id="GJT45667.1"/>
    </source>
</evidence>
<dbReference type="EMBL" id="BQNB010010579">
    <property type="protein sequence ID" value="GJS79179.1"/>
    <property type="molecule type" value="Genomic_DNA"/>
</dbReference>
<dbReference type="EMBL" id="BQNB010014861">
    <property type="protein sequence ID" value="GJT33229.1"/>
    <property type="molecule type" value="Genomic_DNA"/>
</dbReference>
<feature type="region of interest" description="Disordered" evidence="1">
    <location>
        <begin position="31"/>
        <end position="55"/>
    </location>
</feature>
<dbReference type="EMBL" id="BQNB010014810">
    <property type="protein sequence ID" value="GJT32652.1"/>
    <property type="molecule type" value="Genomic_DNA"/>
</dbReference>
<evidence type="ECO:0000313" key="5">
    <source>
        <dbReference type="EMBL" id="GJT44780.1"/>
    </source>
</evidence>
<name>A0ABQ4YMT9_9ASTR</name>
<evidence type="ECO:0000313" key="2">
    <source>
        <dbReference type="EMBL" id="GJS79179.1"/>
    </source>
</evidence>
<dbReference type="Proteomes" id="UP001151760">
    <property type="component" value="Unassembled WGS sequence"/>
</dbReference>
<evidence type="ECO:0000313" key="3">
    <source>
        <dbReference type="EMBL" id="GJT32652.1"/>
    </source>
</evidence>
<comment type="caution">
    <text evidence="2">The sequence shown here is derived from an EMBL/GenBank/DDBJ whole genome shotgun (WGS) entry which is preliminary data.</text>
</comment>
<reference evidence="2" key="2">
    <citation type="submission" date="2022-01" db="EMBL/GenBank/DDBJ databases">
        <authorList>
            <person name="Yamashiro T."/>
            <person name="Shiraishi A."/>
            <person name="Satake H."/>
            <person name="Nakayama K."/>
        </authorList>
    </citation>
    <scope>NUCLEOTIDE SEQUENCE</scope>
</reference>
<dbReference type="EMBL" id="BQNB010015921">
    <property type="protein sequence ID" value="GJT45667.1"/>
    <property type="molecule type" value="Genomic_DNA"/>
</dbReference>